<feature type="transmembrane region" description="Helical" evidence="1">
    <location>
        <begin position="334"/>
        <end position="355"/>
    </location>
</feature>
<evidence type="ECO:0000313" key="2">
    <source>
        <dbReference type="EMBL" id="MCH4562914.1"/>
    </source>
</evidence>
<evidence type="ECO:0000256" key="1">
    <source>
        <dbReference type="SAM" id="Phobius"/>
    </source>
</evidence>
<name>A0ABS9RSV0_9GAMM</name>
<reference evidence="2 3" key="1">
    <citation type="submission" date="2022-02" db="EMBL/GenBank/DDBJ databases">
        <title>Halomonas fukangensis sp. nov., a halophilic bacterium isolated from a bulk soil of Kalidium foliatum at Fukang.</title>
        <authorList>
            <person name="Huang Y."/>
        </authorList>
    </citation>
    <scope>NUCLEOTIDE SEQUENCE [LARGE SCALE GENOMIC DNA]</scope>
    <source>
        <strain evidence="2 3">EGI 63088</strain>
    </source>
</reference>
<protein>
    <submittedName>
        <fullName evidence="2">Uncharacterized protein</fullName>
    </submittedName>
</protein>
<feature type="transmembrane region" description="Helical" evidence="1">
    <location>
        <begin position="421"/>
        <end position="442"/>
    </location>
</feature>
<dbReference type="RefSeq" id="WP_240567689.1">
    <property type="nucleotide sequence ID" value="NZ_JAKVPY010000007.1"/>
</dbReference>
<organism evidence="2 3">
    <name type="scientific">Halomonas flagellata</name>
    <dbReference type="NCBI Taxonomy" id="2920385"/>
    <lineage>
        <taxon>Bacteria</taxon>
        <taxon>Pseudomonadati</taxon>
        <taxon>Pseudomonadota</taxon>
        <taxon>Gammaproteobacteria</taxon>
        <taxon>Oceanospirillales</taxon>
        <taxon>Halomonadaceae</taxon>
        <taxon>Halomonas</taxon>
    </lineage>
</organism>
<keyword evidence="1" id="KW-0472">Membrane</keyword>
<keyword evidence="1" id="KW-1133">Transmembrane helix</keyword>
<gene>
    <name evidence="2" type="ORF">MKP05_07195</name>
</gene>
<feature type="transmembrane region" description="Helical" evidence="1">
    <location>
        <begin position="393"/>
        <end position="415"/>
    </location>
</feature>
<dbReference type="EMBL" id="JAKVPY010000007">
    <property type="protein sequence ID" value="MCH4562914.1"/>
    <property type="molecule type" value="Genomic_DNA"/>
</dbReference>
<keyword evidence="1" id="KW-0812">Transmembrane</keyword>
<evidence type="ECO:0000313" key="3">
    <source>
        <dbReference type="Proteomes" id="UP001202117"/>
    </source>
</evidence>
<comment type="caution">
    <text evidence="2">The sequence shown here is derived from an EMBL/GenBank/DDBJ whole genome shotgun (WGS) entry which is preliminary data.</text>
</comment>
<proteinExistence type="predicted"/>
<sequence>MAIDKDLARSLLTSAVTRYESACRWGLVTVLVMLVFHVMTFGPFVAAQVERAKVAAESKALKQTSDELRANLRSQQTAMQEVRDDLDAMLVRKKADFDALQRAVEFIRESTSGEQDEAGSERGANFAVQAPIAVQEPAPRLQDSARVRFFAKRIEQEGLSERVRAASTGADLRTILTPLIDRHVIAPQFAHVNENWQSKVPQLETGALRIKEQFAKLANTFPNAPLWAEMREKADSYLDDLRAVEFGPPDDPQWWHTVVGKDDAVLQMKELEVALISPPSFHAANEALQSWLSDRDTMLAGLNAQLQSLQQRFDEQQDRLANLLVPISGVALDLSIVVGNFPLVLAILLGTAIGWPARRHRELLRAAALARRADLITRGDEDLLTAQSSAWPLGYALGSVALSIAWISVVSWQLAKWTDRGGLDLVSMTAVAITFVVAAGIYKFRIAKQGAGHSFSRQS</sequence>
<keyword evidence="3" id="KW-1185">Reference proteome</keyword>
<dbReference type="Proteomes" id="UP001202117">
    <property type="component" value="Unassembled WGS sequence"/>
</dbReference>
<accession>A0ABS9RSV0</accession>
<feature type="transmembrane region" description="Helical" evidence="1">
    <location>
        <begin position="25"/>
        <end position="46"/>
    </location>
</feature>